<dbReference type="GO" id="GO:0072659">
    <property type="term" value="P:protein localization to plasma membrane"/>
    <property type="evidence" value="ECO:0007669"/>
    <property type="project" value="TreeGrafter"/>
</dbReference>
<keyword evidence="5" id="KW-0808">Transferase</keyword>
<evidence type="ECO:0000256" key="4">
    <source>
        <dbReference type="ARBA" id="ARBA00023136"/>
    </source>
</evidence>
<feature type="transmembrane region" description="Helical" evidence="5">
    <location>
        <begin position="206"/>
        <end position="229"/>
    </location>
</feature>
<dbReference type="UniPathway" id="UPA00196"/>
<keyword evidence="5" id="KW-0256">Endoplasmic reticulum</keyword>
<organism evidence="6 7">
    <name type="scientific">Glossina brevipalpis</name>
    <dbReference type="NCBI Taxonomy" id="37001"/>
    <lineage>
        <taxon>Eukaryota</taxon>
        <taxon>Metazoa</taxon>
        <taxon>Ecdysozoa</taxon>
        <taxon>Arthropoda</taxon>
        <taxon>Hexapoda</taxon>
        <taxon>Insecta</taxon>
        <taxon>Pterygota</taxon>
        <taxon>Neoptera</taxon>
        <taxon>Endopterygota</taxon>
        <taxon>Diptera</taxon>
        <taxon>Brachycera</taxon>
        <taxon>Muscomorpha</taxon>
        <taxon>Hippoboscoidea</taxon>
        <taxon>Glossinidae</taxon>
        <taxon>Glossina</taxon>
    </lineage>
</organism>
<evidence type="ECO:0000256" key="3">
    <source>
        <dbReference type="ARBA" id="ARBA00022989"/>
    </source>
</evidence>
<dbReference type="GO" id="GO:0006506">
    <property type="term" value="P:GPI anchor biosynthetic process"/>
    <property type="evidence" value="ECO:0007669"/>
    <property type="project" value="UniProtKB-UniPathway"/>
</dbReference>
<dbReference type="VEuPathDB" id="VectorBase:GBRI000939"/>
<dbReference type="Proteomes" id="UP000091820">
    <property type="component" value="Unassembled WGS sequence"/>
</dbReference>
<comment type="subcellular location">
    <subcellularLocation>
        <location evidence="5">Endoplasmic reticulum membrane</location>
        <topology evidence="5">Multi-pass membrane protein</topology>
    </subcellularLocation>
    <subcellularLocation>
        <location evidence="1">Membrane</location>
        <topology evidence="1">Multi-pass membrane protein</topology>
    </subcellularLocation>
</comment>
<comment type="similarity">
    <text evidence="5">Belongs to the PIGW family.</text>
</comment>
<name>A0A1A9VZW8_9MUSC</name>
<dbReference type="InterPro" id="IPR009447">
    <property type="entry name" value="PIGW/GWT1"/>
</dbReference>
<evidence type="ECO:0000256" key="1">
    <source>
        <dbReference type="ARBA" id="ARBA00004141"/>
    </source>
</evidence>
<comment type="function">
    <text evidence="5">A acetyltransferase, which acetylates the inositol ring of phosphatidylinositol during biosynthesis of GPI-anchor.</text>
</comment>
<dbReference type="AlphaFoldDB" id="A0A1A9VZW8"/>
<feature type="transmembrane region" description="Helical" evidence="5">
    <location>
        <begin position="175"/>
        <end position="194"/>
    </location>
</feature>
<dbReference type="PANTHER" id="PTHR20661:SF0">
    <property type="entry name" value="PHOSPHATIDYLINOSITOL-GLYCAN BIOSYNTHESIS CLASS W PROTEIN"/>
    <property type="match status" value="1"/>
</dbReference>
<proteinExistence type="inferred from homology"/>
<dbReference type="PIRSF" id="PIRSF017321">
    <property type="entry name" value="GWT1"/>
    <property type="match status" value="1"/>
</dbReference>
<reference evidence="7" key="1">
    <citation type="submission" date="2014-03" db="EMBL/GenBank/DDBJ databases">
        <authorList>
            <person name="Aksoy S."/>
            <person name="Warren W."/>
            <person name="Wilson R.K."/>
        </authorList>
    </citation>
    <scope>NUCLEOTIDE SEQUENCE [LARGE SCALE GENOMIC DNA]</scope>
    <source>
        <strain evidence="7">IAEA</strain>
    </source>
</reference>
<feature type="transmembrane region" description="Helical" evidence="5">
    <location>
        <begin position="407"/>
        <end position="432"/>
    </location>
</feature>
<keyword evidence="3 5" id="KW-1133">Transmembrane helix</keyword>
<dbReference type="Pfam" id="PF06423">
    <property type="entry name" value="GWT1"/>
    <property type="match status" value="1"/>
</dbReference>
<evidence type="ECO:0000313" key="6">
    <source>
        <dbReference type="EnsemblMetazoa" id="GBRI000939-PA"/>
    </source>
</evidence>
<comment type="pathway">
    <text evidence="5">Glycolipid biosynthesis; glycosylphosphatidylinositol-anchor biosynthesis.</text>
</comment>
<evidence type="ECO:0000256" key="2">
    <source>
        <dbReference type="ARBA" id="ARBA00022692"/>
    </source>
</evidence>
<dbReference type="EC" id="2.3.-.-" evidence="5"/>
<feature type="transmembrane region" description="Helical" evidence="5">
    <location>
        <begin position="379"/>
        <end position="401"/>
    </location>
</feature>
<feature type="transmembrane region" description="Helical" evidence="5">
    <location>
        <begin position="274"/>
        <end position="294"/>
    </location>
</feature>
<feature type="transmembrane region" description="Helical" evidence="5">
    <location>
        <begin position="76"/>
        <end position="101"/>
    </location>
</feature>
<feature type="transmembrane region" description="Helical" evidence="5">
    <location>
        <begin position="501"/>
        <end position="520"/>
    </location>
</feature>
<dbReference type="STRING" id="37001.A0A1A9VZW8"/>
<feature type="transmembrane region" description="Helical" evidence="5">
    <location>
        <begin position="339"/>
        <end position="358"/>
    </location>
</feature>
<feature type="transmembrane region" description="Helical" evidence="5">
    <location>
        <begin position="137"/>
        <end position="155"/>
    </location>
</feature>
<evidence type="ECO:0000256" key="5">
    <source>
        <dbReference type="RuleBase" id="RU280819"/>
    </source>
</evidence>
<evidence type="ECO:0000313" key="7">
    <source>
        <dbReference type="Proteomes" id="UP000091820"/>
    </source>
</evidence>
<feature type="transmembrane region" description="Helical" evidence="5">
    <location>
        <begin position="241"/>
        <end position="262"/>
    </location>
</feature>
<accession>A0A1A9VZW8</accession>
<dbReference type="GO" id="GO:0005789">
    <property type="term" value="C:endoplasmic reticulum membrane"/>
    <property type="evidence" value="ECO:0007669"/>
    <property type="project" value="UniProtKB-SubCell"/>
</dbReference>
<protein>
    <recommendedName>
        <fullName evidence="5">Phosphatidylinositol-glycan biosynthesis class W protein</fullName>
        <ecNumber evidence="5">2.3.-.-</ecNumber>
    </recommendedName>
</protein>
<dbReference type="GO" id="GO:0032216">
    <property type="term" value="F:glucosaminyl-phosphatidylinositol O-acyltransferase activity"/>
    <property type="evidence" value="ECO:0007669"/>
    <property type="project" value="TreeGrafter"/>
</dbReference>
<keyword evidence="5" id="KW-0337">GPI-anchor biosynthesis</keyword>
<keyword evidence="7" id="KW-1185">Reference proteome</keyword>
<dbReference type="EnsemblMetazoa" id="GBRI000939-RA">
    <property type="protein sequence ID" value="GBRI000939-PA"/>
    <property type="gene ID" value="GBRI000939"/>
</dbReference>
<keyword evidence="5" id="KW-0012">Acyltransferase</keyword>
<keyword evidence="4 5" id="KW-0472">Membrane</keyword>
<feature type="transmembrane region" description="Helical" evidence="5">
    <location>
        <begin position="301"/>
        <end position="319"/>
    </location>
</feature>
<keyword evidence="2 5" id="KW-0812">Transmembrane</keyword>
<reference evidence="6" key="2">
    <citation type="submission" date="2020-05" db="UniProtKB">
        <authorList>
            <consortium name="EnsemblMetazoa"/>
        </authorList>
    </citation>
    <scope>IDENTIFICATION</scope>
    <source>
        <strain evidence="6">IAEA</strain>
    </source>
</reference>
<feature type="transmembrane region" description="Helical" evidence="5">
    <location>
        <begin position="466"/>
        <end position="489"/>
    </location>
</feature>
<sequence>MDVIDNINNSSFLWPDKAKVSMEGRTNIYCNAYESERHCLSISAQLLACNQEATSGGRCYKVDTEMSFDDVPKRTVVIKICHIFCTVVVTLIAAAMSRIITQKMSSMLRCKHWLRFLMEFILITLHSVFSVNVANAYVEYVCCVMFIIFGLIAWWKKCDQRARDREFHFGHRPQVFTLLRATISYLTVLCILAIDFENFPKFFRKTYRYGVSLMDTGIGLFVFSMGIVSQNFQKCTDLKRLLFSVSCMLTLGFARTTILAFINYRQDEREYGVHWNAFFTLGFTKLIGTLLTAVAKSDGQLFLLGMLVLSTHEIALQSGLRLFVMDSNLPRDTFATANREGLCSLPGFVALYILSVYFGKQFRTKETATFSNLKKKLKLLIFGTCVNSILVILSIMTTGIARVTCNIGYVLWILNIASGMSLLYIIVFDIALDTIWPMPSAKQSDRNDYCTSSSHMHPEVPLVMEAINYNGLTFFLLANILTGAVNIYLKPEERNDAESVLILMVYMFLTTTAMFILYKLKLRIA</sequence>
<dbReference type="PANTHER" id="PTHR20661">
    <property type="entry name" value="PHOSPHATIDYLINOSITOL-GLYCAN BIOSYNTHESIS CLASS W PROTEIN"/>
    <property type="match status" value="1"/>
</dbReference>